<comment type="caution">
    <text evidence="1">The sequence shown here is derived from an EMBL/GenBank/DDBJ whole genome shotgun (WGS) entry which is preliminary data.</text>
</comment>
<sequence>MLHTAKYPMYQLLIHYLFENVAEVAEVGAVKEIIADIENDMLKAEIVVFSLADKNGNEMAFFLAVAGVNWTQMFKA</sequence>
<evidence type="ECO:0000313" key="2">
    <source>
        <dbReference type="Proteomes" id="UP000701853"/>
    </source>
</evidence>
<reference evidence="1 2" key="1">
    <citation type="journal article" date="2021" name="bioRxiv">
        <title>The Gossypium anomalum genome as a resource for cotton improvement and evolutionary analysis of hybrid incompatibility.</title>
        <authorList>
            <person name="Grover C.E."/>
            <person name="Yuan D."/>
            <person name="Arick M.A."/>
            <person name="Miller E.R."/>
            <person name="Hu G."/>
            <person name="Peterson D.G."/>
            <person name="Wendel J.F."/>
            <person name="Udall J.A."/>
        </authorList>
    </citation>
    <scope>NUCLEOTIDE SEQUENCE [LARGE SCALE GENOMIC DNA]</scope>
    <source>
        <strain evidence="1">JFW-Udall</strain>
        <tissue evidence="1">Leaf</tissue>
    </source>
</reference>
<accession>A0A8J6D583</accession>
<name>A0A8J6D583_9ROSI</name>
<proteinExistence type="predicted"/>
<organism evidence="1 2">
    <name type="scientific">Gossypium anomalum</name>
    <dbReference type="NCBI Taxonomy" id="47600"/>
    <lineage>
        <taxon>Eukaryota</taxon>
        <taxon>Viridiplantae</taxon>
        <taxon>Streptophyta</taxon>
        <taxon>Embryophyta</taxon>
        <taxon>Tracheophyta</taxon>
        <taxon>Spermatophyta</taxon>
        <taxon>Magnoliopsida</taxon>
        <taxon>eudicotyledons</taxon>
        <taxon>Gunneridae</taxon>
        <taxon>Pentapetalae</taxon>
        <taxon>rosids</taxon>
        <taxon>malvids</taxon>
        <taxon>Malvales</taxon>
        <taxon>Malvaceae</taxon>
        <taxon>Malvoideae</taxon>
        <taxon>Gossypium</taxon>
    </lineage>
</organism>
<keyword evidence="2" id="KW-1185">Reference proteome</keyword>
<dbReference type="AlphaFoldDB" id="A0A8J6D583"/>
<dbReference type="EMBL" id="JAHUZN010000004">
    <property type="protein sequence ID" value="KAG8496224.1"/>
    <property type="molecule type" value="Genomic_DNA"/>
</dbReference>
<gene>
    <name evidence="1" type="ORF">CXB51_009426</name>
</gene>
<dbReference type="Proteomes" id="UP000701853">
    <property type="component" value="Chromosome 4"/>
</dbReference>
<evidence type="ECO:0000313" key="1">
    <source>
        <dbReference type="EMBL" id="KAG8496224.1"/>
    </source>
</evidence>
<protein>
    <submittedName>
        <fullName evidence="1">Uncharacterized protein</fullName>
    </submittedName>
</protein>